<reference evidence="3" key="1">
    <citation type="submission" date="2016-04" db="EMBL/GenBank/DDBJ databases">
        <authorList>
            <person name="Nguyen H.D."/>
            <person name="Samba Siva P."/>
            <person name="Cullis J."/>
            <person name="Levesque C.A."/>
            <person name="Hambleton S."/>
        </authorList>
    </citation>
    <scope>NUCLEOTIDE SEQUENCE</scope>
    <source>
        <strain evidence="3">DAOMC 236416</strain>
    </source>
</reference>
<dbReference type="InterPro" id="IPR023210">
    <property type="entry name" value="NADP_OxRdtase_dom"/>
</dbReference>
<name>A0A177TIR6_9BASI</name>
<dbReference type="InterPro" id="IPR050791">
    <property type="entry name" value="Aldo-Keto_reductase"/>
</dbReference>
<protein>
    <recommendedName>
        <fullName evidence="2">NADP-dependent oxidoreductase domain-containing protein</fullName>
    </recommendedName>
</protein>
<reference evidence="3" key="2">
    <citation type="journal article" date="2019" name="IMA Fungus">
        <title>Genome sequencing and comparison of five Tilletia species to identify candidate genes for the detection of regulated species infecting wheat.</title>
        <authorList>
            <person name="Nguyen H.D.T."/>
            <person name="Sultana T."/>
            <person name="Kesanakurti P."/>
            <person name="Hambleton S."/>
        </authorList>
    </citation>
    <scope>NUCLEOTIDE SEQUENCE</scope>
    <source>
        <strain evidence="3">DAOMC 236416</strain>
    </source>
</reference>
<dbReference type="PANTHER" id="PTHR43625:SF78">
    <property type="entry name" value="PYRIDOXAL REDUCTASE-RELATED"/>
    <property type="match status" value="1"/>
</dbReference>
<dbReference type="InterPro" id="IPR036812">
    <property type="entry name" value="NAD(P)_OxRdtase_dom_sf"/>
</dbReference>
<gene>
    <name evidence="3" type="ORF">A4X13_0g5854</name>
</gene>
<evidence type="ECO:0000256" key="1">
    <source>
        <dbReference type="ARBA" id="ARBA00023002"/>
    </source>
</evidence>
<dbReference type="GO" id="GO:0016491">
    <property type="term" value="F:oxidoreductase activity"/>
    <property type="evidence" value="ECO:0007669"/>
    <property type="project" value="UniProtKB-KW"/>
</dbReference>
<keyword evidence="1" id="KW-0560">Oxidoreductase</keyword>
<dbReference type="Proteomes" id="UP000077521">
    <property type="component" value="Unassembled WGS sequence"/>
</dbReference>
<feature type="domain" description="NADP-dependent oxidoreductase" evidence="2">
    <location>
        <begin position="12"/>
        <end position="334"/>
    </location>
</feature>
<proteinExistence type="predicted"/>
<accession>A0A177TIR6</accession>
<evidence type="ECO:0000313" key="3">
    <source>
        <dbReference type="EMBL" id="KAE8246299.1"/>
    </source>
</evidence>
<dbReference type="CDD" id="cd19077">
    <property type="entry name" value="AKR_AKR8A1-2"/>
    <property type="match status" value="1"/>
</dbReference>
<dbReference type="GO" id="GO:0005737">
    <property type="term" value="C:cytoplasm"/>
    <property type="evidence" value="ECO:0007669"/>
    <property type="project" value="TreeGrafter"/>
</dbReference>
<dbReference type="SUPFAM" id="SSF51430">
    <property type="entry name" value="NAD(P)-linked oxidoreductase"/>
    <property type="match status" value="1"/>
</dbReference>
<dbReference type="EMBL" id="LWDF02000495">
    <property type="protein sequence ID" value="KAE8246299.1"/>
    <property type="molecule type" value="Genomic_DNA"/>
</dbReference>
<sequence>MSAQIGPYTVGAIGLGLMSLTWSGDFVPDEEAFKLIKVAIDNSKSDRVLLNAGAFYGPKTDAYANLKLLRRFFTAHPELKDKVVVNVKGGAVMSEFIAQGFEGGGFRPSATVENLREDLQAIRRELGSDEGGIDVHVYEPARRDVNVSVEDTVKNLHTLQREGLFQHIALSEVGAETIDTAARTAKDLGTQIVSVEVEYSPFYTEIEDNGVLQACAKHSIPILAYSPLGRGFLGGQLKSRSQLEANDPRLHQEQFSEENFPNNVKVAETFAELATSFNPPITPAQLALAWLVKQGAGKAAIIPIPGSSKASRVEENFGANDVKLDGAEFEKLSSQIETLKVHGERYNARARSAIPLFA</sequence>
<dbReference type="AlphaFoldDB" id="A0A177TIR6"/>
<dbReference type="Gene3D" id="3.20.20.100">
    <property type="entry name" value="NADP-dependent oxidoreductase domain"/>
    <property type="match status" value="1"/>
</dbReference>
<dbReference type="PANTHER" id="PTHR43625">
    <property type="entry name" value="AFLATOXIN B1 ALDEHYDE REDUCTASE"/>
    <property type="match status" value="1"/>
</dbReference>
<evidence type="ECO:0000313" key="4">
    <source>
        <dbReference type="Proteomes" id="UP000077521"/>
    </source>
</evidence>
<comment type="caution">
    <text evidence="3">The sequence shown here is derived from an EMBL/GenBank/DDBJ whole genome shotgun (WGS) entry which is preliminary data.</text>
</comment>
<dbReference type="Pfam" id="PF00248">
    <property type="entry name" value="Aldo_ket_red"/>
    <property type="match status" value="1"/>
</dbReference>
<keyword evidence="4" id="KW-1185">Reference proteome</keyword>
<organism evidence="3 4">
    <name type="scientific">Tilletia indica</name>
    <dbReference type="NCBI Taxonomy" id="43049"/>
    <lineage>
        <taxon>Eukaryota</taxon>
        <taxon>Fungi</taxon>
        <taxon>Dikarya</taxon>
        <taxon>Basidiomycota</taxon>
        <taxon>Ustilaginomycotina</taxon>
        <taxon>Exobasidiomycetes</taxon>
        <taxon>Tilletiales</taxon>
        <taxon>Tilletiaceae</taxon>
        <taxon>Tilletia</taxon>
    </lineage>
</organism>
<evidence type="ECO:0000259" key="2">
    <source>
        <dbReference type="Pfam" id="PF00248"/>
    </source>
</evidence>